<feature type="transmembrane region" description="Helical" evidence="2">
    <location>
        <begin position="156"/>
        <end position="176"/>
    </location>
</feature>
<keyword evidence="2" id="KW-0472">Membrane</keyword>
<dbReference type="EMBL" id="JAAFGS010000001">
    <property type="protein sequence ID" value="NGZ74796.1"/>
    <property type="molecule type" value="Genomic_DNA"/>
</dbReference>
<evidence type="ECO:0000313" key="4">
    <source>
        <dbReference type="EMBL" id="NGZ74796.1"/>
    </source>
</evidence>
<feature type="compositionally biased region" description="Polar residues" evidence="1">
    <location>
        <begin position="425"/>
        <end position="438"/>
    </location>
</feature>
<dbReference type="Pfam" id="PF05569">
    <property type="entry name" value="Peptidase_M56"/>
    <property type="match status" value="1"/>
</dbReference>
<organism evidence="4 5">
    <name type="scientific">Saccharibacillus alkalitolerans</name>
    <dbReference type="NCBI Taxonomy" id="2705290"/>
    <lineage>
        <taxon>Bacteria</taxon>
        <taxon>Bacillati</taxon>
        <taxon>Bacillota</taxon>
        <taxon>Bacilli</taxon>
        <taxon>Bacillales</taxon>
        <taxon>Paenibacillaceae</taxon>
        <taxon>Saccharibacillus</taxon>
    </lineage>
</organism>
<feature type="transmembrane region" description="Helical" evidence="2">
    <location>
        <begin position="273"/>
        <end position="296"/>
    </location>
</feature>
<gene>
    <name evidence="4" type="ORF">GYN08_05645</name>
</gene>
<feature type="region of interest" description="Disordered" evidence="1">
    <location>
        <begin position="123"/>
        <end position="149"/>
    </location>
</feature>
<dbReference type="Gene3D" id="3.30.2010.10">
    <property type="entry name" value="Metalloproteases ('zincins'), catalytic domain"/>
    <property type="match status" value="1"/>
</dbReference>
<sequence length="803" mass="85846">MNGMFHVLPELLKTGFREVLLLSAMGSVLAVLILGLRRLLGKRLRPGWLYLLWIPLLLRLIIPWSPESPVNLYGWMPQAWTGIWTGTQTEARQEAGGAVSAALPVEGNPFTAGADGFSPLYGAEQAAPPADGPQEKAAPAASASERNGSTAGFDGWSWAALVWLTGMLALLLAGTVSGIRFGRRVRLAVEDGAQAAQATEAAQAEALLESCRRELGLRRAPRLIVTDLVSVPTVVGPMSPRLLLPTSLLSSLEDKRLRHVLLHELAHIKRRDIAVNVLAFLLTAVHWFNPLLAYAFRKLREDQETACDELALGRLPGSERLEYGLTLIALLERNAVPVKLPAASGLWSGRKERKRRMSMIASYRKNTWKSIMAGTAAVLLLGGCALTGPASRAEEPPSAETAENPAADAANNQAKAPGNTEPAGSENSAAGTIPSTKAKTPPAGEEGTKIAAFGGVSVYVSDRVEDPRKPLLRRFTIRSGDGKAASYLWNYDAGGGNRSVLISESDLNGDGQNEIVLIVPTGNGTELSLQEAHVLKASGLEEIPAEDPVAKLNGMMRSSIVRKDGNAVLNAELNGVHVTKRYEDIGQAGFIFDKAEFGAIVGYTLAGNTLNATLAGRASAAEFPIQVVAKYDRDLSVSDVKLYPDTGLSYDQGMLPEAVGKKLGLGNAAATRDWKVRAENELYWIDVPGGDDNPGQDSAYGVNAVTGTIFDGTSGSPLASLNRQLPNEADFEDLRSSDGSVYQAALDKRVRELADDAGWKLAAGDGWFEGFEGDGSVLCSVEWDGRKTTVKADLFTGFWSETK</sequence>
<dbReference type="InterPro" id="IPR008756">
    <property type="entry name" value="Peptidase_M56"/>
</dbReference>
<dbReference type="Proteomes" id="UP000800303">
    <property type="component" value="Unassembled WGS sequence"/>
</dbReference>
<dbReference type="RefSeq" id="WP_166273031.1">
    <property type="nucleotide sequence ID" value="NZ_JAAFGS010000001.1"/>
</dbReference>
<evidence type="ECO:0000313" key="5">
    <source>
        <dbReference type="Proteomes" id="UP000800303"/>
    </source>
</evidence>
<name>A0ABX0F1E8_9BACL</name>
<reference evidence="4 5" key="1">
    <citation type="submission" date="2020-01" db="EMBL/GenBank/DDBJ databases">
        <title>Polyphasic characterisation and genomic insights into a novel alkali tolerant bacterium VR-M41.</title>
        <authorList>
            <person name="Vemuluri V.R."/>
        </authorList>
    </citation>
    <scope>NUCLEOTIDE SEQUENCE [LARGE SCALE GENOMIC DNA]</scope>
    <source>
        <strain evidence="4 5">VR-M41</strain>
    </source>
</reference>
<dbReference type="InterPro" id="IPR052173">
    <property type="entry name" value="Beta-lactam_resp_regulator"/>
</dbReference>
<proteinExistence type="predicted"/>
<feature type="transmembrane region" description="Helical" evidence="2">
    <location>
        <begin position="20"/>
        <end position="36"/>
    </location>
</feature>
<feature type="domain" description="Peptidase M56" evidence="3">
    <location>
        <begin position="159"/>
        <end position="360"/>
    </location>
</feature>
<dbReference type="PANTHER" id="PTHR34978">
    <property type="entry name" value="POSSIBLE SENSOR-TRANSDUCER PROTEIN BLAR"/>
    <property type="match status" value="1"/>
</dbReference>
<evidence type="ECO:0000259" key="3">
    <source>
        <dbReference type="Pfam" id="PF05569"/>
    </source>
</evidence>
<feature type="transmembrane region" description="Helical" evidence="2">
    <location>
        <begin position="48"/>
        <end position="66"/>
    </location>
</feature>
<keyword evidence="5" id="KW-1185">Reference proteome</keyword>
<comment type="caution">
    <text evidence="4">The sequence shown here is derived from an EMBL/GenBank/DDBJ whole genome shotgun (WGS) entry which is preliminary data.</text>
</comment>
<evidence type="ECO:0000256" key="2">
    <source>
        <dbReference type="SAM" id="Phobius"/>
    </source>
</evidence>
<keyword evidence="2" id="KW-0812">Transmembrane</keyword>
<protein>
    <submittedName>
        <fullName evidence="4">M56 family metallopeptidase</fullName>
    </submittedName>
</protein>
<keyword evidence="2" id="KW-1133">Transmembrane helix</keyword>
<accession>A0ABX0F1E8</accession>
<feature type="region of interest" description="Disordered" evidence="1">
    <location>
        <begin position="389"/>
        <end position="448"/>
    </location>
</feature>
<feature type="compositionally biased region" description="Low complexity" evidence="1">
    <location>
        <begin position="399"/>
        <end position="416"/>
    </location>
</feature>
<dbReference type="CDD" id="cd07341">
    <property type="entry name" value="M56_BlaR1_MecR1_like"/>
    <property type="match status" value="1"/>
</dbReference>
<evidence type="ECO:0000256" key="1">
    <source>
        <dbReference type="SAM" id="MobiDB-lite"/>
    </source>
</evidence>
<dbReference type="PANTHER" id="PTHR34978:SF3">
    <property type="entry name" value="SLR0241 PROTEIN"/>
    <property type="match status" value="1"/>
</dbReference>